<feature type="transmembrane region" description="Helical" evidence="7">
    <location>
        <begin position="236"/>
        <end position="255"/>
    </location>
</feature>
<dbReference type="Pfam" id="PF04024">
    <property type="entry name" value="PspC"/>
    <property type="match status" value="1"/>
</dbReference>
<keyword evidence="2" id="KW-1003">Cell membrane</keyword>
<dbReference type="PANTHER" id="PTHR33885:SF3">
    <property type="entry name" value="PHAGE SHOCK PROTEIN C"/>
    <property type="match status" value="1"/>
</dbReference>
<evidence type="ECO:0000256" key="2">
    <source>
        <dbReference type="ARBA" id="ARBA00022475"/>
    </source>
</evidence>
<evidence type="ECO:0000256" key="6">
    <source>
        <dbReference type="SAM" id="MobiDB-lite"/>
    </source>
</evidence>
<comment type="caution">
    <text evidence="9">The sequence shown here is derived from an EMBL/GenBank/DDBJ whole genome shotgun (WGS) entry which is preliminary data.</text>
</comment>
<proteinExistence type="predicted"/>
<dbReference type="PANTHER" id="PTHR33885">
    <property type="entry name" value="PHAGE SHOCK PROTEIN C"/>
    <property type="match status" value="1"/>
</dbReference>
<evidence type="ECO:0000256" key="7">
    <source>
        <dbReference type="SAM" id="Phobius"/>
    </source>
</evidence>
<feature type="region of interest" description="Disordered" evidence="6">
    <location>
        <begin position="86"/>
        <end position="117"/>
    </location>
</feature>
<keyword evidence="10" id="KW-1185">Reference proteome</keyword>
<protein>
    <submittedName>
        <fullName evidence="9">PspC domain-containing protein</fullName>
    </submittedName>
</protein>
<evidence type="ECO:0000256" key="5">
    <source>
        <dbReference type="ARBA" id="ARBA00023136"/>
    </source>
</evidence>
<dbReference type="GeneID" id="82149449"/>
<gene>
    <name evidence="9" type="ORF">EZ315_06560</name>
</gene>
<dbReference type="GO" id="GO:0005886">
    <property type="term" value="C:plasma membrane"/>
    <property type="evidence" value="ECO:0007669"/>
    <property type="project" value="UniProtKB-SubCell"/>
</dbReference>
<keyword evidence="3 7" id="KW-0812">Transmembrane</keyword>
<dbReference type="EMBL" id="SJSA01000001">
    <property type="protein sequence ID" value="TGG40359.1"/>
    <property type="molecule type" value="Genomic_DNA"/>
</dbReference>
<feature type="transmembrane region" description="Helical" evidence="7">
    <location>
        <begin position="294"/>
        <end position="318"/>
    </location>
</feature>
<keyword evidence="4 7" id="KW-1133">Transmembrane helix</keyword>
<dbReference type="Proteomes" id="UP000297635">
    <property type="component" value="Unassembled WGS sequence"/>
</dbReference>
<evidence type="ECO:0000256" key="3">
    <source>
        <dbReference type="ARBA" id="ARBA00022692"/>
    </source>
</evidence>
<feature type="domain" description="Phage shock protein PspC N-terminal" evidence="8">
    <location>
        <begin position="126"/>
        <end position="188"/>
    </location>
</feature>
<feature type="transmembrane region" description="Helical" evidence="7">
    <location>
        <begin position="330"/>
        <end position="350"/>
    </location>
</feature>
<accession>A0A4Z0V549</accession>
<dbReference type="RefSeq" id="WP_135471373.1">
    <property type="nucleotide sequence ID" value="NZ_CASJDB010000024.1"/>
</dbReference>
<comment type="subcellular location">
    <subcellularLocation>
        <location evidence="1">Cell membrane</location>
        <topology evidence="1">Single-pass membrane protein</topology>
    </subcellularLocation>
</comment>
<reference evidence="9 10" key="1">
    <citation type="submission" date="2019-02" db="EMBL/GenBank/DDBJ databases">
        <title>Isolation and identification of novel species under the genus Muribaculum.</title>
        <authorList>
            <person name="Miyake S."/>
            <person name="Ding Y."/>
            <person name="Low A."/>
            <person name="Soh M."/>
            <person name="Seedorf H."/>
        </authorList>
    </citation>
    <scope>NUCLEOTIDE SEQUENCE [LARGE SCALE GENOMIC DNA]</scope>
    <source>
        <strain evidence="9 10">TLL-A3</strain>
    </source>
</reference>
<name>A0A4Z0V549_9BACT</name>
<keyword evidence="5 7" id="KW-0472">Membrane</keyword>
<feature type="transmembrane region" description="Helical" evidence="7">
    <location>
        <begin position="171"/>
        <end position="189"/>
    </location>
</feature>
<evidence type="ECO:0000313" key="10">
    <source>
        <dbReference type="Proteomes" id="UP000297635"/>
    </source>
</evidence>
<evidence type="ECO:0000256" key="4">
    <source>
        <dbReference type="ARBA" id="ARBA00022989"/>
    </source>
</evidence>
<organism evidence="9 10">
    <name type="scientific">Duncaniella freteri</name>
    <dbReference type="NCBI Taxonomy" id="2530391"/>
    <lineage>
        <taxon>Bacteria</taxon>
        <taxon>Pseudomonadati</taxon>
        <taxon>Bacteroidota</taxon>
        <taxon>Bacteroidia</taxon>
        <taxon>Bacteroidales</taxon>
        <taxon>Muribaculaceae</taxon>
        <taxon>Duncaniella</taxon>
    </lineage>
</organism>
<evidence type="ECO:0000313" key="9">
    <source>
        <dbReference type="EMBL" id="TGG40359.1"/>
    </source>
</evidence>
<sequence length="352" mass="38053">MKKTFEVNINGKIFHIDEDAYELLKNYLSQLREAFPGEEGEEIVSDIECRISEHFEQRASVGSSVIVIEDVNNVIGIMGHPEEISEEADFGQSARDESRRPEPAAWGTVPPSAAVGMGTTPPPLHKKLFRDDRHKVFGGVIAGLGQYLGWDVTVLRILVVVLTLSLFSLNLFWTVIILYLIAWMIIPPARTPRQILEMRGEPVTVDNVGQTVIDNTVPPTAPVPSGSDFAKFINNVFLIIGKVILCLLGITGAVVAATTGIVGLVIIAGMCCLFFGASGALLDAMDISLSSPYLEGWGIALVLFAVMLPAICLCWAGFSSMFRSPKISTSGIVVLVVLEVLLIIGASVLLNM</sequence>
<dbReference type="InterPro" id="IPR007168">
    <property type="entry name" value="Phageshock_PspC_N"/>
</dbReference>
<evidence type="ECO:0000259" key="8">
    <source>
        <dbReference type="Pfam" id="PF04024"/>
    </source>
</evidence>
<dbReference type="InterPro" id="IPR052027">
    <property type="entry name" value="PspC"/>
</dbReference>
<feature type="transmembrane region" description="Helical" evidence="7">
    <location>
        <begin position="261"/>
        <end position="282"/>
    </location>
</feature>
<dbReference type="AlphaFoldDB" id="A0A4Z0V549"/>
<evidence type="ECO:0000256" key="1">
    <source>
        <dbReference type="ARBA" id="ARBA00004162"/>
    </source>
</evidence>